<dbReference type="RefSeq" id="WP_015160675.1">
    <property type="nucleotide sequence ID" value="NC_019697.1"/>
</dbReference>
<feature type="transmembrane region" description="Helical" evidence="1">
    <location>
        <begin position="54"/>
        <end position="72"/>
    </location>
</feature>
<dbReference type="EMBL" id="CP003600">
    <property type="protein sequence ID" value="AFY94549.1"/>
    <property type="molecule type" value="Genomic_DNA"/>
</dbReference>
<dbReference type="OrthoDB" id="9811754at2"/>
<keyword evidence="1" id="KW-0812">Transmembrane</keyword>
<organism evidence="2 3">
    <name type="scientific">Chamaesiphon minutus (strain ATCC 27169 / PCC 6605)</name>
    <dbReference type="NCBI Taxonomy" id="1173020"/>
    <lineage>
        <taxon>Bacteria</taxon>
        <taxon>Bacillati</taxon>
        <taxon>Cyanobacteriota</taxon>
        <taxon>Cyanophyceae</taxon>
        <taxon>Gomontiellales</taxon>
        <taxon>Chamaesiphonaceae</taxon>
        <taxon>Chamaesiphon</taxon>
    </lineage>
</organism>
<keyword evidence="1" id="KW-0472">Membrane</keyword>
<name>K9UK20_CHAP6</name>
<protein>
    <submittedName>
        <fullName evidence="2">Uncharacterized protein</fullName>
    </submittedName>
</protein>
<dbReference type="Proteomes" id="UP000010366">
    <property type="component" value="Chromosome"/>
</dbReference>
<gene>
    <name evidence="2" type="ORF">Cha6605_3560</name>
</gene>
<accession>K9UK20</accession>
<evidence type="ECO:0000313" key="3">
    <source>
        <dbReference type="Proteomes" id="UP000010366"/>
    </source>
</evidence>
<dbReference type="STRING" id="1173020.Cha6605_3560"/>
<keyword evidence="1" id="KW-1133">Transmembrane helix</keyword>
<dbReference type="AlphaFoldDB" id="K9UK20"/>
<dbReference type="KEGG" id="cmp:Cha6605_3560"/>
<evidence type="ECO:0000313" key="2">
    <source>
        <dbReference type="EMBL" id="AFY94549.1"/>
    </source>
</evidence>
<reference evidence="2 3" key="1">
    <citation type="submission" date="2012-05" db="EMBL/GenBank/DDBJ databases">
        <title>Finished chromosome of genome of Chamaesiphon sp. PCC 6605.</title>
        <authorList>
            <consortium name="US DOE Joint Genome Institute"/>
            <person name="Gugger M."/>
            <person name="Coursin T."/>
            <person name="Rippka R."/>
            <person name="Tandeau De Marsac N."/>
            <person name="Huntemann M."/>
            <person name="Wei C.-L."/>
            <person name="Han J."/>
            <person name="Detter J.C."/>
            <person name="Han C."/>
            <person name="Tapia R."/>
            <person name="Chen A."/>
            <person name="Kyrpides N."/>
            <person name="Mavromatis K."/>
            <person name="Markowitz V."/>
            <person name="Szeto E."/>
            <person name="Ivanova N."/>
            <person name="Pagani I."/>
            <person name="Pati A."/>
            <person name="Goodwin L."/>
            <person name="Nordberg H.P."/>
            <person name="Cantor M.N."/>
            <person name="Hua S.X."/>
            <person name="Woyke T."/>
            <person name="Kerfeld C.A."/>
        </authorList>
    </citation>
    <scope>NUCLEOTIDE SEQUENCE [LARGE SCALE GENOMIC DNA]</scope>
    <source>
        <strain evidence="3">ATCC 27169 / PCC 6605</strain>
    </source>
</reference>
<dbReference type="HOGENOM" id="CLU_1193093_0_0_3"/>
<sequence length="232" mass="25782">MRNPRTNIRKIAQNILTKEPTKIGITSPSYERDVVAMAPHKTQPVKRLFLWEKLFASISVGLGIMMMGVGAIEYPGQSTALRQVTLTESIDRQPLQTIATTSDLPAKQNRITTAPGTKPDPIQIAQAALQEAKTALTLSRADVAQADINIQTFKKDYDRDRELYKQGKASSQQLAQAKSEYDFAQQQKRYALHGLKQVEQQVEAAEAALDTVRSQLRSSKICSRRSIRKSGA</sequence>
<keyword evidence="3" id="KW-1185">Reference proteome</keyword>
<dbReference type="eggNOG" id="COG1566">
    <property type="taxonomic scope" value="Bacteria"/>
</dbReference>
<proteinExistence type="predicted"/>
<evidence type="ECO:0000256" key="1">
    <source>
        <dbReference type="SAM" id="Phobius"/>
    </source>
</evidence>